<dbReference type="EMBL" id="GL377314">
    <property type="protein sequence ID" value="EFI92021.1"/>
    <property type="molecule type" value="Genomic_DNA"/>
</dbReference>
<reference evidence="3 4" key="1">
    <citation type="journal article" date="2010" name="Nat. Biotechnol.">
        <title>Genome sequence of the model mushroom Schizophyllum commune.</title>
        <authorList>
            <person name="Ohm R.A."/>
            <person name="de Jong J.F."/>
            <person name="Lugones L.G."/>
            <person name="Aerts A."/>
            <person name="Kothe E."/>
            <person name="Stajich J.E."/>
            <person name="de Vries R.P."/>
            <person name="Record E."/>
            <person name="Levasseur A."/>
            <person name="Baker S.E."/>
            <person name="Bartholomew K.A."/>
            <person name="Coutinho P.M."/>
            <person name="Erdmann S."/>
            <person name="Fowler T.J."/>
            <person name="Gathman A.C."/>
            <person name="Lombard V."/>
            <person name="Henrissat B."/>
            <person name="Knabe N."/>
            <person name="Kuees U."/>
            <person name="Lilly W.W."/>
            <person name="Lindquist E."/>
            <person name="Lucas S."/>
            <person name="Magnuson J.K."/>
            <person name="Piumi F."/>
            <person name="Raudaskoski M."/>
            <person name="Salamov A."/>
            <person name="Schmutz J."/>
            <person name="Schwarze F.W.M.R."/>
            <person name="vanKuyk P.A."/>
            <person name="Horton J.S."/>
            <person name="Grigoriev I.V."/>
            <person name="Woesten H.A.B."/>
        </authorList>
    </citation>
    <scope>NUCLEOTIDE SEQUENCE [LARGE SCALE GENOMIC DNA]</scope>
    <source>
        <strain evidence="4">H4-8 / FGSC 9210</strain>
    </source>
</reference>
<evidence type="ECO:0000313" key="4">
    <source>
        <dbReference type="Proteomes" id="UP000007431"/>
    </source>
</evidence>
<feature type="region of interest" description="Disordered" evidence="1">
    <location>
        <begin position="1"/>
        <end position="41"/>
    </location>
</feature>
<dbReference type="Gene3D" id="3.40.50.12760">
    <property type="match status" value="1"/>
</dbReference>
<evidence type="ECO:0000313" key="3">
    <source>
        <dbReference type="EMBL" id="EFI92021.1"/>
    </source>
</evidence>
<evidence type="ECO:0000256" key="1">
    <source>
        <dbReference type="SAM" id="MobiDB-lite"/>
    </source>
</evidence>
<evidence type="ECO:0000259" key="2">
    <source>
        <dbReference type="Pfam" id="PF01728"/>
    </source>
</evidence>
<organism evidence="4">
    <name type="scientific">Schizophyllum commune (strain H4-8 / FGSC 9210)</name>
    <name type="common">Split gill fungus</name>
    <dbReference type="NCBI Taxonomy" id="578458"/>
    <lineage>
        <taxon>Eukaryota</taxon>
        <taxon>Fungi</taxon>
        <taxon>Dikarya</taxon>
        <taxon>Basidiomycota</taxon>
        <taxon>Agaricomycotina</taxon>
        <taxon>Agaricomycetes</taxon>
        <taxon>Agaricomycetidae</taxon>
        <taxon>Agaricales</taxon>
        <taxon>Schizophyllaceae</taxon>
        <taxon>Schizophyllum</taxon>
    </lineage>
</organism>
<feature type="domain" description="Ribosomal RNA methyltransferase FtsJ" evidence="2">
    <location>
        <begin position="77"/>
        <end position="246"/>
    </location>
</feature>
<gene>
    <name evidence="3" type="ORF">SCHCODRAFT_113881</name>
</gene>
<sequence>MPALSKKKASGREQLARLKREHQKRPLYATHTRNQQRNADEAIPEVQATWFENMKKVMNEIDWATDGRALPLEGPLHFLDLGCCPGGFSSYILKKNPEACGVGVSLPSGHDYLLEEEFRPRHELCWADLLRYPMWESRCGDRMKNFDDLPWGLRCRHFDLVILDGHPLRSQKADTSNVGPRLLVTQLLIALQTVRRGGTIIAKLSGVHRPDTQAILWMLDALSDRLTTCKPVSMHATRDTFYVVAEGMQREGWVGMDTDDGRWARVLGILEVIHGLEGRWADVTFRGDKRRVAEGMMWEAVGCGEKDRVAFKKRMDELAEPVELVQRLALEGLAEEEKARPGDM</sequence>
<protein>
    <recommendedName>
        <fullName evidence="2">Ribosomal RNA methyltransferase FtsJ domain-containing protein</fullName>
    </recommendedName>
</protein>
<dbReference type="GO" id="GO:0008168">
    <property type="term" value="F:methyltransferase activity"/>
    <property type="evidence" value="ECO:0007669"/>
    <property type="project" value="InterPro"/>
</dbReference>
<name>D8QJ50_SCHCM</name>
<dbReference type="AlphaFoldDB" id="D8QJ50"/>
<dbReference type="Proteomes" id="UP000007431">
    <property type="component" value="Unassembled WGS sequence"/>
</dbReference>
<dbReference type="InParanoid" id="D8QJ50"/>
<dbReference type="VEuPathDB" id="FungiDB:SCHCODRAFT_02641873"/>
<dbReference type="InterPro" id="IPR002877">
    <property type="entry name" value="RNA_MeTrfase_FtsJ_dom"/>
</dbReference>
<proteinExistence type="predicted"/>
<dbReference type="Pfam" id="PF01728">
    <property type="entry name" value="FtsJ"/>
    <property type="match status" value="1"/>
</dbReference>
<dbReference type="STRING" id="578458.D8QJ50"/>
<dbReference type="InterPro" id="IPR029063">
    <property type="entry name" value="SAM-dependent_MTases_sf"/>
</dbReference>
<dbReference type="GeneID" id="9596611"/>
<feature type="non-terminal residue" evidence="3">
    <location>
        <position position="344"/>
    </location>
</feature>
<dbReference type="eggNOG" id="KOG3673">
    <property type="taxonomic scope" value="Eukaryota"/>
</dbReference>
<dbReference type="KEGG" id="scm:SCHCO_02641873"/>
<keyword evidence="4" id="KW-1185">Reference proteome</keyword>
<dbReference type="OMA" id="WSIQADA"/>
<dbReference type="OrthoDB" id="417125at2759"/>
<dbReference type="SUPFAM" id="SSF53335">
    <property type="entry name" value="S-adenosyl-L-methionine-dependent methyltransferases"/>
    <property type="match status" value="1"/>
</dbReference>
<accession>D8QJ50</accession>
<dbReference type="GO" id="GO:0032259">
    <property type="term" value="P:methylation"/>
    <property type="evidence" value="ECO:0007669"/>
    <property type="project" value="InterPro"/>
</dbReference>
<dbReference type="HOGENOM" id="CLU_043071_1_0_1"/>
<dbReference type="RefSeq" id="XP_003026924.1">
    <property type="nucleotide sequence ID" value="XM_003026878.1"/>
</dbReference>